<dbReference type="Pfam" id="PF13561">
    <property type="entry name" value="adh_short_C2"/>
    <property type="match status" value="1"/>
</dbReference>
<dbReference type="RefSeq" id="WP_091942170.1">
    <property type="nucleotide sequence ID" value="NZ_FOSV01000002.1"/>
</dbReference>
<dbReference type="STRING" id="414703.SAMN04488125_102242"/>
<dbReference type="PRINTS" id="PR00080">
    <property type="entry name" value="SDRFAMILY"/>
</dbReference>
<comment type="similarity">
    <text evidence="1">Belongs to the short-chain dehydrogenases/reductases (SDR) family.</text>
</comment>
<organism evidence="4 5">
    <name type="scientific">Methylorubrum salsuginis</name>
    <dbReference type="NCBI Taxonomy" id="414703"/>
    <lineage>
        <taxon>Bacteria</taxon>
        <taxon>Pseudomonadati</taxon>
        <taxon>Pseudomonadota</taxon>
        <taxon>Alphaproteobacteria</taxon>
        <taxon>Hyphomicrobiales</taxon>
        <taxon>Methylobacteriaceae</taxon>
        <taxon>Methylorubrum</taxon>
    </lineage>
</organism>
<evidence type="ECO:0000313" key="5">
    <source>
        <dbReference type="Proteomes" id="UP000198804"/>
    </source>
</evidence>
<feature type="region of interest" description="Disordered" evidence="3">
    <location>
        <begin position="1"/>
        <end position="41"/>
    </location>
</feature>
<dbReference type="SUPFAM" id="SSF51735">
    <property type="entry name" value="NAD(P)-binding Rossmann-fold domains"/>
    <property type="match status" value="1"/>
</dbReference>
<dbReference type="AlphaFoldDB" id="A0A1I4A502"/>
<evidence type="ECO:0000256" key="3">
    <source>
        <dbReference type="SAM" id="MobiDB-lite"/>
    </source>
</evidence>
<gene>
    <name evidence="4" type="ORF">SAMN04488125_102242</name>
</gene>
<dbReference type="InterPro" id="IPR002347">
    <property type="entry name" value="SDR_fam"/>
</dbReference>
<dbReference type="Proteomes" id="UP000198804">
    <property type="component" value="Unassembled WGS sequence"/>
</dbReference>
<dbReference type="GO" id="GO:0016614">
    <property type="term" value="F:oxidoreductase activity, acting on CH-OH group of donors"/>
    <property type="evidence" value="ECO:0007669"/>
    <property type="project" value="UniProtKB-ARBA"/>
</dbReference>
<sequence>MTTDPREAGPRPPFPGEQQQERPGLTSKMTPAPDHGETSYVGKGLLTDRVALITGGDSGIGRAVSIAYAREGADVAISYLDAEQSDAEETARWVEQAGRRALLLPGDLRDEDHCRALVARTVAELGRIDILVNNAAAQTINDGLDDVTAHDLEGAFRANVFAMYYLAQAAVPHMRPGSAIVNSTSQQAKVADSTMLIYAATKGAIASLTIGLSNLLAPKGIRVNCVAPGPIWTPIQPIAKTPEQIEQLGADTPLGRAGQPAELAPAYVLLASREGSYMSGALVPVTGGTPMY</sequence>
<reference evidence="5" key="1">
    <citation type="submission" date="2016-10" db="EMBL/GenBank/DDBJ databases">
        <authorList>
            <person name="Varghese N."/>
            <person name="Submissions S."/>
        </authorList>
    </citation>
    <scope>NUCLEOTIDE SEQUENCE [LARGE SCALE GENOMIC DNA]</scope>
    <source>
        <strain evidence="5">CGMCC 1.6474</strain>
    </source>
</reference>
<dbReference type="PROSITE" id="PS00061">
    <property type="entry name" value="ADH_SHORT"/>
    <property type="match status" value="1"/>
</dbReference>
<evidence type="ECO:0000256" key="1">
    <source>
        <dbReference type="ARBA" id="ARBA00006484"/>
    </source>
</evidence>
<dbReference type="PRINTS" id="PR00081">
    <property type="entry name" value="GDHRDH"/>
</dbReference>
<evidence type="ECO:0000313" key="4">
    <source>
        <dbReference type="EMBL" id="SFK51418.1"/>
    </source>
</evidence>
<dbReference type="PANTHER" id="PTHR48107">
    <property type="entry name" value="NADPH-DEPENDENT ALDEHYDE REDUCTASE-LIKE PROTEIN, CHLOROPLASTIC-RELATED"/>
    <property type="match status" value="1"/>
</dbReference>
<dbReference type="Gene3D" id="3.40.50.720">
    <property type="entry name" value="NAD(P)-binding Rossmann-like Domain"/>
    <property type="match status" value="1"/>
</dbReference>
<keyword evidence="5" id="KW-1185">Reference proteome</keyword>
<dbReference type="OrthoDB" id="9809287at2"/>
<dbReference type="EMBL" id="FOSV01000002">
    <property type="protein sequence ID" value="SFK51418.1"/>
    <property type="molecule type" value="Genomic_DNA"/>
</dbReference>
<dbReference type="PANTHER" id="PTHR48107:SF16">
    <property type="entry name" value="NADPH-DEPENDENT ALDEHYDE REDUCTASE 1, CHLOROPLASTIC"/>
    <property type="match status" value="1"/>
</dbReference>
<protein>
    <recommendedName>
        <fullName evidence="6">NAD(P)-dependent dehydrogenase, short-chain alcohol dehydrogenase family</fullName>
    </recommendedName>
</protein>
<accession>A0A1I4A502</accession>
<dbReference type="InterPro" id="IPR020904">
    <property type="entry name" value="Sc_DH/Rdtase_CS"/>
</dbReference>
<dbReference type="FunFam" id="3.40.50.720:FF:000084">
    <property type="entry name" value="Short-chain dehydrogenase reductase"/>
    <property type="match status" value="1"/>
</dbReference>
<keyword evidence="2" id="KW-0560">Oxidoreductase</keyword>
<proteinExistence type="inferred from homology"/>
<dbReference type="InterPro" id="IPR036291">
    <property type="entry name" value="NAD(P)-bd_dom_sf"/>
</dbReference>
<evidence type="ECO:0008006" key="6">
    <source>
        <dbReference type="Google" id="ProtNLM"/>
    </source>
</evidence>
<evidence type="ECO:0000256" key="2">
    <source>
        <dbReference type="ARBA" id="ARBA00023002"/>
    </source>
</evidence>
<name>A0A1I4A502_9HYPH</name>